<reference evidence="2" key="1">
    <citation type="submission" date="2020-05" db="EMBL/GenBank/DDBJ databases">
        <title>WGS assembly of Panicum virgatum.</title>
        <authorList>
            <person name="Lovell J.T."/>
            <person name="Jenkins J."/>
            <person name="Shu S."/>
            <person name="Juenger T.E."/>
            <person name="Schmutz J."/>
        </authorList>
    </citation>
    <scope>NUCLEOTIDE SEQUENCE</scope>
    <source>
        <strain evidence="2">AP13</strain>
    </source>
</reference>
<accession>A0A8T0XHQ2</accession>
<protein>
    <submittedName>
        <fullName evidence="2">Uncharacterized protein</fullName>
    </submittedName>
</protein>
<evidence type="ECO:0000313" key="3">
    <source>
        <dbReference type="Proteomes" id="UP000823388"/>
    </source>
</evidence>
<keyword evidence="3" id="KW-1185">Reference proteome</keyword>
<evidence type="ECO:0000256" key="1">
    <source>
        <dbReference type="SAM" id="SignalP"/>
    </source>
</evidence>
<dbReference type="AlphaFoldDB" id="A0A8T0XHQ2"/>
<feature type="chain" id="PRO_5035736639" evidence="1">
    <location>
        <begin position="22"/>
        <end position="284"/>
    </location>
</feature>
<gene>
    <name evidence="2" type="ORF">PVAP13_1KG174600</name>
</gene>
<sequence>MSLGAWFLASYTLIWLMAFLSQRINDRLSDGIIFKKKLSDGIDLYTYLHPHNSSVFFDFSCLHEHSSSRPKATSMEAAGKTVAISSLLLNLALFLPCLSAAVSSNLSSHPSMSKGPIHHVNPYVERHCQSVLSSAAALRSDPDSAGVLKYELSFVNGDWTQDAVQAPLLRSHGIGSYADAAAAGPDESPQGEGVPLASFMLLHMDMDPVPRRGARTAFHASGILSLTITRRNCCCSSMEPSAARHFEELRPGVARLLVWFQGVYTETKSSASGGGGERVYMFIF</sequence>
<organism evidence="2 3">
    <name type="scientific">Panicum virgatum</name>
    <name type="common">Blackwell switchgrass</name>
    <dbReference type="NCBI Taxonomy" id="38727"/>
    <lineage>
        <taxon>Eukaryota</taxon>
        <taxon>Viridiplantae</taxon>
        <taxon>Streptophyta</taxon>
        <taxon>Embryophyta</taxon>
        <taxon>Tracheophyta</taxon>
        <taxon>Spermatophyta</taxon>
        <taxon>Magnoliopsida</taxon>
        <taxon>Liliopsida</taxon>
        <taxon>Poales</taxon>
        <taxon>Poaceae</taxon>
        <taxon>PACMAD clade</taxon>
        <taxon>Panicoideae</taxon>
        <taxon>Panicodae</taxon>
        <taxon>Paniceae</taxon>
        <taxon>Panicinae</taxon>
        <taxon>Panicum</taxon>
        <taxon>Panicum sect. Hiantes</taxon>
    </lineage>
</organism>
<comment type="caution">
    <text evidence="2">The sequence shown here is derived from an EMBL/GenBank/DDBJ whole genome shotgun (WGS) entry which is preliminary data.</text>
</comment>
<dbReference type="Proteomes" id="UP000823388">
    <property type="component" value="Chromosome 1K"/>
</dbReference>
<evidence type="ECO:0000313" key="2">
    <source>
        <dbReference type="EMBL" id="KAG2657446.1"/>
    </source>
</evidence>
<name>A0A8T0XHQ2_PANVG</name>
<feature type="signal peptide" evidence="1">
    <location>
        <begin position="1"/>
        <end position="21"/>
    </location>
</feature>
<keyword evidence="1" id="KW-0732">Signal</keyword>
<proteinExistence type="predicted"/>
<dbReference type="EMBL" id="CM029037">
    <property type="protein sequence ID" value="KAG2657446.1"/>
    <property type="molecule type" value="Genomic_DNA"/>
</dbReference>